<evidence type="ECO:0000313" key="13">
    <source>
        <dbReference type="Proteomes" id="UP000663623"/>
    </source>
</evidence>
<keyword evidence="6 8" id="KW-0624">Polysaccharide degradation</keyword>
<dbReference type="Pfam" id="PF07477">
    <property type="entry name" value="Glyco_hydro_67C"/>
    <property type="match status" value="1"/>
</dbReference>
<evidence type="ECO:0000256" key="3">
    <source>
        <dbReference type="ARBA" id="ARBA00022801"/>
    </source>
</evidence>
<accession>A0ABN6E891</accession>
<dbReference type="EC" id="3.2.1.131" evidence="8"/>
<comment type="subunit">
    <text evidence="8">Homodimer.</text>
</comment>
<dbReference type="InterPro" id="IPR037054">
    <property type="entry name" value="A-glucoronidase_C_sf"/>
</dbReference>
<comment type="catalytic activity">
    <reaction evidence="8">
        <text>Hydrolysis of (1-&gt;2)-alpha-D-(4-O-methyl)glucuronosyl links in the main chain of hardwood xylans.</text>
        <dbReference type="EC" id="3.2.1.131"/>
    </reaction>
</comment>
<sequence>MILSKNSKQKYSMCWLSYKPIDEIEYIREFERYLDKIVLLENNIYFQNAGNELRRALEVLFGTDLRLSNCIDANMGSGIILGKVTDERLNNFITDDEKKEVSEEGFLIKVINKNKGRYIIVASKGEKGIIYGIFHLINKIRLKTRLKELNCIEKPKAPLRIINHWDNIDGTIERGYAGKSIFFANGRIKRDYKRILDYARLLASIRINGVVINNVNVRDKAIWLITPKYLNELSKIAEIFRLYGIKLYLSINFASPIYIGGLDTADPLDKNVQKWWKDAVKTIYSYIPDFGGFLVKADSEFNPGPYVYGRTHADGANMLAEALLPYGGVVIWRAFVYNCLQDWRDTKTDRAKAAYDNFKPLDGKFSENVILQIKYGPMDFQVREPVSPLFGAMEKTNQMMEFQITQEYTGQQIHLCYLGTLWKEILEFDTYCKGKGSYVKRIVDGSLFGMRYAGFAGVSNIGDSINWTGHDLAQANLWTFGKLAWDPDKKIEDIAREWTILTFGDDKKVVDNILWMLLNSHTIYEKYTTPLGLGWMVNPGHHYGPNPEGYEYSKWGTYHRADTKAIGVDRTSRGTGYTLQYHKFWREIFDDINKCPEELLLFFHRVPYDFRLKNGKTLLQFMYDSHFEGVEMVDELIKKWEDLRGKIDDEVFNRVYERLKMQKEHAIEWRDVINTYFYRKTGIPDEKGRVIYP</sequence>
<dbReference type="InterPro" id="IPR005154">
    <property type="entry name" value="Glyco_hydro_67_aGlcAse_N"/>
</dbReference>
<dbReference type="Gene3D" id="3.90.1330.10">
    <property type="entry name" value="Alpha-glucuronidase, C-terminal domain"/>
    <property type="match status" value="1"/>
</dbReference>
<gene>
    <name evidence="12" type="primary">aguA</name>
    <name evidence="12" type="ORF">CaldiYA01_16180</name>
</gene>
<protein>
    <recommendedName>
        <fullName evidence="8">Xylan alpha-1,2-glucuronidase</fullName>
        <ecNumber evidence="8">3.2.1.131</ecNumber>
    </recommendedName>
</protein>
<proteinExistence type="inferred from homology"/>
<dbReference type="InterPro" id="IPR011099">
    <property type="entry name" value="Glyco_hydro_67_C"/>
</dbReference>
<dbReference type="Gene3D" id="3.30.379.10">
    <property type="entry name" value="Chitobiase/beta-hexosaminidase domain 2-like"/>
    <property type="match status" value="1"/>
</dbReference>
<evidence type="ECO:0000313" key="12">
    <source>
        <dbReference type="EMBL" id="BCS81658.1"/>
    </source>
</evidence>
<evidence type="ECO:0000256" key="8">
    <source>
        <dbReference type="RuleBase" id="RU361198"/>
    </source>
</evidence>
<dbReference type="PIRSF" id="PIRSF029900">
    <property type="entry name" value="Alpha-glucuronds"/>
    <property type="match status" value="1"/>
</dbReference>
<comment type="similarity">
    <text evidence="1 7 8">Belongs to the glycosyl hydrolase 67 family.</text>
</comment>
<dbReference type="InterPro" id="IPR011100">
    <property type="entry name" value="Glyco_hydro_67_cat"/>
</dbReference>
<reference evidence="12 13" key="1">
    <citation type="submission" date="2021-02" db="EMBL/GenBank/DDBJ databases">
        <title>Nitrogen-fixing ability and nitrogen fixation related genes of thermophilic fermentative bacteria in the genus Caldicellulosiruptor.</title>
        <authorList>
            <person name="Chen Y."/>
            <person name="Nishihara A."/>
            <person name="Haruta S."/>
        </authorList>
    </citation>
    <scope>NUCLEOTIDE SEQUENCE [LARGE SCALE GENOMIC DNA]</scope>
    <source>
        <strain evidence="12 13">YA01</strain>
    </source>
</reference>
<dbReference type="InterPro" id="IPR017853">
    <property type="entry name" value="GH"/>
</dbReference>
<evidence type="ECO:0000256" key="7">
    <source>
        <dbReference type="PIRNR" id="PIRNR029900"/>
    </source>
</evidence>
<feature type="domain" description="Glycosyl hydrolase family 67 catalytic" evidence="11">
    <location>
        <begin position="142"/>
        <end position="467"/>
    </location>
</feature>
<dbReference type="PANTHER" id="PTHR39207">
    <property type="entry name" value="ALPHA-GLUCURONIDASE A"/>
    <property type="match status" value="1"/>
</dbReference>
<evidence type="ECO:0000256" key="6">
    <source>
        <dbReference type="ARBA" id="ARBA00023326"/>
    </source>
</evidence>
<dbReference type="InterPro" id="IPR029018">
    <property type="entry name" value="Hex-like_dom2"/>
</dbReference>
<evidence type="ECO:0000256" key="1">
    <source>
        <dbReference type="ARBA" id="ARBA00008833"/>
    </source>
</evidence>
<feature type="domain" description="Alpha glucuronidase N-terminal" evidence="9">
    <location>
        <begin position="14"/>
        <end position="136"/>
    </location>
</feature>
<evidence type="ECO:0000259" key="9">
    <source>
        <dbReference type="Pfam" id="PF03648"/>
    </source>
</evidence>
<feature type="domain" description="Glycosyl hydrolase family 67 C-terminal" evidence="10">
    <location>
        <begin position="468"/>
        <end position="689"/>
    </location>
</feature>
<dbReference type="Pfam" id="PF03648">
    <property type="entry name" value="Glyco_hydro_67N"/>
    <property type="match status" value="1"/>
</dbReference>
<dbReference type="Gene3D" id="3.20.20.80">
    <property type="entry name" value="Glycosidases"/>
    <property type="match status" value="1"/>
</dbReference>
<dbReference type="Proteomes" id="UP000663623">
    <property type="component" value="Chromosome"/>
</dbReference>
<name>A0ABN6E891_9FIRM</name>
<dbReference type="Pfam" id="PF07488">
    <property type="entry name" value="Glyco_hydro_67M"/>
    <property type="match status" value="1"/>
</dbReference>
<dbReference type="PANTHER" id="PTHR39207:SF1">
    <property type="entry name" value="ALPHA-GLUCURONIDASE A"/>
    <property type="match status" value="1"/>
</dbReference>
<dbReference type="SUPFAM" id="SSF51445">
    <property type="entry name" value="(Trans)glycosidases"/>
    <property type="match status" value="1"/>
</dbReference>
<organism evidence="12 13">
    <name type="scientific">Caldicellulosiruptor diazotrophicus</name>
    <dbReference type="NCBI Taxonomy" id="2806205"/>
    <lineage>
        <taxon>Bacteria</taxon>
        <taxon>Bacillati</taxon>
        <taxon>Bacillota</taxon>
        <taxon>Bacillota incertae sedis</taxon>
        <taxon>Caldicellulosiruptorales</taxon>
        <taxon>Caldicellulosiruptoraceae</taxon>
        <taxon>Caldicellulosiruptor</taxon>
    </lineage>
</organism>
<evidence type="ECO:0000256" key="5">
    <source>
        <dbReference type="ARBA" id="ARBA00023295"/>
    </source>
</evidence>
<evidence type="ECO:0000259" key="10">
    <source>
        <dbReference type="Pfam" id="PF07477"/>
    </source>
</evidence>
<evidence type="ECO:0000256" key="2">
    <source>
        <dbReference type="ARBA" id="ARBA00022651"/>
    </source>
</evidence>
<dbReference type="EMBL" id="AP024480">
    <property type="protein sequence ID" value="BCS81658.1"/>
    <property type="molecule type" value="Genomic_DNA"/>
</dbReference>
<evidence type="ECO:0000256" key="4">
    <source>
        <dbReference type="ARBA" id="ARBA00023277"/>
    </source>
</evidence>
<keyword evidence="4 8" id="KW-0119">Carbohydrate metabolism</keyword>
<evidence type="ECO:0000259" key="11">
    <source>
        <dbReference type="Pfam" id="PF07488"/>
    </source>
</evidence>
<keyword evidence="3 7" id="KW-0378">Hydrolase</keyword>
<dbReference type="RefSeq" id="WP_207178561.1">
    <property type="nucleotide sequence ID" value="NZ_AP024480.1"/>
</dbReference>
<keyword evidence="5 7" id="KW-0326">Glycosidase</keyword>
<keyword evidence="13" id="KW-1185">Reference proteome</keyword>
<keyword evidence="2 7" id="KW-0858">Xylan degradation</keyword>
<dbReference type="InterPro" id="IPR011395">
    <property type="entry name" value="Glyco_hydro_67_aGlcAse"/>
</dbReference>
<dbReference type="SUPFAM" id="SSF55545">
    <property type="entry name" value="beta-N-acetylhexosaminidase-like domain"/>
    <property type="match status" value="1"/>
</dbReference>